<evidence type="ECO:0000313" key="2">
    <source>
        <dbReference type="Proteomes" id="UP000515140"/>
    </source>
</evidence>
<feature type="region of interest" description="Disordered" evidence="1">
    <location>
        <begin position="46"/>
        <end position="95"/>
    </location>
</feature>
<keyword evidence="2" id="KW-1185">Reference proteome</keyword>
<evidence type="ECO:0000313" key="5">
    <source>
        <dbReference type="RefSeq" id="XP_020859266.1"/>
    </source>
</evidence>
<dbReference type="RefSeq" id="XP_020859073.1">
    <property type="nucleotide sequence ID" value="XM_021003414.1"/>
</dbReference>
<gene>
    <name evidence="5" type="primary">LOC110219887</name>
    <name evidence="3 4" type="synonym">LOC110219761</name>
</gene>
<proteinExistence type="predicted"/>
<evidence type="ECO:0000313" key="3">
    <source>
        <dbReference type="RefSeq" id="XP_020859072.1"/>
    </source>
</evidence>
<sequence>MRVSSHPEQGGSELNSDDEFLGLPLLTSPPQFIAGHLEDLEDALLCPDLPPAYHTDDSEDHSSEDSEGGHSDDSNDKHGSRHDDSDYHSQDDHTNDVYSKGYVKLQEQGMCTACCHLCNMQTKWELSHRKATERRGKAVEMKAKELEVYHECEARCQWKDREALFSGSVFHEGVTMSVSGLPESSGQDTSSDEGGLMSPQFVPGQLEDLEDALLCPKLQPDVDMDMEEEGFALLDAWS</sequence>
<feature type="compositionally biased region" description="Basic and acidic residues" evidence="1">
    <location>
        <begin position="54"/>
        <end position="95"/>
    </location>
</feature>
<dbReference type="AlphaFoldDB" id="A0A6P5LT92"/>
<reference evidence="3 4" key="1">
    <citation type="submission" date="2025-04" db="UniProtKB">
        <authorList>
            <consortium name="RefSeq"/>
        </authorList>
    </citation>
    <scope>IDENTIFICATION</scope>
    <source>
        <tissue evidence="3 4">Spleen</tissue>
    </source>
</reference>
<evidence type="ECO:0000256" key="1">
    <source>
        <dbReference type="SAM" id="MobiDB-lite"/>
    </source>
</evidence>
<evidence type="ECO:0000313" key="4">
    <source>
        <dbReference type="RefSeq" id="XP_020859073.1"/>
    </source>
</evidence>
<dbReference type="KEGG" id="pcw:110219887"/>
<dbReference type="KEGG" id="pcw:110219761"/>
<feature type="region of interest" description="Disordered" evidence="1">
    <location>
        <begin position="1"/>
        <end position="28"/>
    </location>
</feature>
<dbReference type="Proteomes" id="UP000515140">
    <property type="component" value="Unplaced"/>
</dbReference>
<dbReference type="RefSeq" id="XP_020859266.1">
    <property type="nucleotide sequence ID" value="XM_021003607.1"/>
</dbReference>
<dbReference type="RefSeq" id="XP_020859072.1">
    <property type="nucleotide sequence ID" value="XM_021003413.1"/>
</dbReference>
<organism evidence="2 5">
    <name type="scientific">Phascolarctos cinereus</name>
    <name type="common">Koala</name>
    <dbReference type="NCBI Taxonomy" id="38626"/>
    <lineage>
        <taxon>Eukaryota</taxon>
        <taxon>Metazoa</taxon>
        <taxon>Chordata</taxon>
        <taxon>Craniata</taxon>
        <taxon>Vertebrata</taxon>
        <taxon>Euteleostomi</taxon>
        <taxon>Mammalia</taxon>
        <taxon>Metatheria</taxon>
        <taxon>Diprotodontia</taxon>
        <taxon>Phascolarctidae</taxon>
        <taxon>Phascolarctos</taxon>
    </lineage>
</organism>
<name>A0A6P5LT92_PHACI</name>
<dbReference type="GeneID" id="110219887"/>
<protein>
    <submittedName>
        <fullName evidence="3 4">Uncharacterized protein LOC110219761</fullName>
    </submittedName>
    <submittedName>
        <fullName evidence="5">Uncharacterized protein LOC110219887</fullName>
    </submittedName>
</protein>
<accession>A0A6P5LT92</accession>